<gene>
    <name evidence="3" type="primary">LOC110794648</name>
</gene>
<keyword evidence="3" id="KW-0675">Receptor</keyword>
<reference evidence="3" key="2">
    <citation type="submission" date="2025-08" db="UniProtKB">
        <authorList>
            <consortium name="RefSeq"/>
        </authorList>
    </citation>
    <scope>IDENTIFICATION</scope>
    <source>
        <tissue evidence="3">Leaf</tissue>
    </source>
</reference>
<dbReference type="RefSeq" id="XP_021855310.1">
    <property type="nucleotide sequence ID" value="XM_021999618.2"/>
</dbReference>
<dbReference type="GO" id="GO:0071277">
    <property type="term" value="P:cellular response to calcium ion"/>
    <property type="evidence" value="ECO:0007669"/>
    <property type="project" value="InterPro"/>
</dbReference>
<feature type="domain" description="Rhodanese" evidence="1">
    <location>
        <begin position="242"/>
        <end position="363"/>
    </location>
</feature>
<dbReference type="KEGG" id="soe:110794648"/>
<dbReference type="Gene3D" id="3.40.250.10">
    <property type="entry name" value="Rhodanese-like domain"/>
    <property type="match status" value="1"/>
</dbReference>
<evidence type="ECO:0000313" key="2">
    <source>
        <dbReference type="Proteomes" id="UP000813463"/>
    </source>
</evidence>
<dbReference type="PROSITE" id="PS50206">
    <property type="entry name" value="RHODANESE_3"/>
    <property type="match status" value="1"/>
</dbReference>
<name>A0A9R0K1T0_SPIOL</name>
<evidence type="ECO:0000259" key="1">
    <source>
        <dbReference type="PROSITE" id="PS50206"/>
    </source>
</evidence>
<dbReference type="InterPro" id="IPR001763">
    <property type="entry name" value="Rhodanese-like_dom"/>
</dbReference>
<sequence>MAMEMMALRVSASAKPTISPSSSSSSSQKSQLLKQSSKLQLKQAQNLFFPTSTSLSLLTLFTTPFDAKAVSLPKEQLVTSLTQVEQTIDQVQEVGSSVFDSAQKVFQVVAEALKPGIDAATPIVQQAGQEAFKAASPLISEASKKAQEAMQNSGISSESMTTATQTVTSAAEQTTKAFEDAKPLASSTFETISNSDPALLAEGAAALFLAYLLFPRVWSIVSFNLRGYKGGLTPAQTLEMLCTQNYYLIDMRSEKDKNKAGIPQLPSSAKSRMIAIPLEELPSKVRNLVRNSKKVEAEIVALKVSYLKKLSKSTNIVIMDSYSDSAKTVAKSLTGLGFKNSWILTDGFSGGKGWLQSRLGTESYNLSFGEIFSPSRIISGGTGRFGTTSSTVQIGRKMLPGSN</sequence>
<dbReference type="Proteomes" id="UP000813463">
    <property type="component" value="Chromosome 5"/>
</dbReference>
<dbReference type="GeneID" id="110794648"/>
<dbReference type="SUPFAM" id="SSF52821">
    <property type="entry name" value="Rhodanese/Cell cycle control phosphatase"/>
    <property type="match status" value="1"/>
</dbReference>
<dbReference type="AlphaFoldDB" id="A0A9R0K1T0"/>
<reference evidence="2" key="1">
    <citation type="journal article" date="2021" name="Nat. Commun.">
        <title>Genomic analyses provide insights into spinach domestication and the genetic basis of agronomic traits.</title>
        <authorList>
            <person name="Cai X."/>
            <person name="Sun X."/>
            <person name="Xu C."/>
            <person name="Sun H."/>
            <person name="Wang X."/>
            <person name="Ge C."/>
            <person name="Zhang Z."/>
            <person name="Wang Q."/>
            <person name="Fei Z."/>
            <person name="Jiao C."/>
            <person name="Wang Q."/>
        </authorList>
    </citation>
    <scope>NUCLEOTIDE SEQUENCE [LARGE SCALE GENOMIC DNA]</scope>
    <source>
        <strain evidence="2">cv. Varoflay</strain>
    </source>
</reference>
<dbReference type="PANTHER" id="PTHR34209:SF1">
    <property type="entry name" value="CALCIUM SENSING RECEPTOR, CHLOROPLASTIC"/>
    <property type="match status" value="1"/>
</dbReference>
<organism evidence="2 3">
    <name type="scientific">Spinacia oleracea</name>
    <name type="common">Spinach</name>
    <dbReference type="NCBI Taxonomy" id="3562"/>
    <lineage>
        <taxon>Eukaryota</taxon>
        <taxon>Viridiplantae</taxon>
        <taxon>Streptophyta</taxon>
        <taxon>Embryophyta</taxon>
        <taxon>Tracheophyta</taxon>
        <taxon>Spermatophyta</taxon>
        <taxon>Magnoliopsida</taxon>
        <taxon>eudicotyledons</taxon>
        <taxon>Gunneridae</taxon>
        <taxon>Pentapetalae</taxon>
        <taxon>Caryophyllales</taxon>
        <taxon>Chenopodiaceae</taxon>
        <taxon>Chenopodioideae</taxon>
        <taxon>Anserineae</taxon>
        <taxon>Spinacia</taxon>
    </lineage>
</organism>
<dbReference type="InterPro" id="IPR036873">
    <property type="entry name" value="Rhodanese-like_dom_sf"/>
</dbReference>
<dbReference type="InterPro" id="IPR044690">
    <property type="entry name" value="CAS_plant"/>
</dbReference>
<dbReference type="GO" id="GO:0009704">
    <property type="term" value="P:de-etiolation"/>
    <property type="evidence" value="ECO:0007669"/>
    <property type="project" value="InterPro"/>
</dbReference>
<dbReference type="CDD" id="cd00158">
    <property type="entry name" value="RHOD"/>
    <property type="match status" value="1"/>
</dbReference>
<protein>
    <submittedName>
        <fullName evidence="3">Calcium sensing receptor, chloroplastic</fullName>
    </submittedName>
</protein>
<proteinExistence type="predicted"/>
<keyword evidence="2" id="KW-1185">Reference proteome</keyword>
<evidence type="ECO:0000313" key="3">
    <source>
        <dbReference type="RefSeq" id="XP_021855310.1"/>
    </source>
</evidence>
<accession>A0A9R0K1T0</accession>
<dbReference type="GO" id="GO:0090333">
    <property type="term" value="P:regulation of stomatal closure"/>
    <property type="evidence" value="ECO:0007669"/>
    <property type="project" value="InterPro"/>
</dbReference>
<dbReference type="OrthoDB" id="2015023at2759"/>
<dbReference type="PANTHER" id="PTHR34209">
    <property type="entry name" value="RHODANESE/CELL CYCLE CONTROL PHOSPHATASE SUPERFAMILY PROTEIN"/>
    <property type="match status" value="1"/>
</dbReference>